<dbReference type="EMBL" id="JADBEG010000001">
    <property type="protein sequence ID" value="MBE1499827.1"/>
    <property type="molecule type" value="Genomic_DNA"/>
</dbReference>
<reference evidence="1 2" key="1">
    <citation type="submission" date="2020-10" db="EMBL/GenBank/DDBJ databases">
        <title>Sequencing the genomes of 1000 actinobacteria strains.</title>
        <authorList>
            <person name="Klenk H.-P."/>
        </authorList>
    </citation>
    <scope>NUCLEOTIDE SEQUENCE [LARGE SCALE GENOMIC DNA]</scope>
    <source>
        <strain evidence="1 2">DSM 44653</strain>
    </source>
</reference>
<dbReference type="InterPro" id="IPR036291">
    <property type="entry name" value="NAD(P)-bd_dom_sf"/>
</dbReference>
<dbReference type="RefSeq" id="WP_086856884.1">
    <property type="nucleotide sequence ID" value="NZ_JADBEG010000001.1"/>
</dbReference>
<dbReference type="PANTHER" id="PTHR43781:SF1">
    <property type="entry name" value="SACCHAROPINE DEHYDROGENASE"/>
    <property type="match status" value="1"/>
</dbReference>
<evidence type="ECO:0000313" key="2">
    <source>
        <dbReference type="Proteomes" id="UP000631670"/>
    </source>
</evidence>
<dbReference type="Proteomes" id="UP000631670">
    <property type="component" value="Unassembled WGS sequence"/>
</dbReference>
<keyword evidence="2" id="KW-1185">Reference proteome</keyword>
<evidence type="ECO:0000313" key="1">
    <source>
        <dbReference type="EMBL" id="MBE1499827.1"/>
    </source>
</evidence>
<protein>
    <submittedName>
        <fullName evidence="1">Short subunit dehydrogenase-like uncharacterized protein</fullName>
    </submittedName>
</protein>
<comment type="caution">
    <text evidence="1">The sequence shown here is derived from an EMBL/GenBank/DDBJ whole genome shotgun (WGS) entry which is preliminary data.</text>
</comment>
<dbReference type="SUPFAM" id="SSF51735">
    <property type="entry name" value="NAD(P)-binding Rossmann-fold domains"/>
    <property type="match status" value="1"/>
</dbReference>
<dbReference type="PANTHER" id="PTHR43781">
    <property type="entry name" value="SACCHAROPINE DEHYDROGENASE"/>
    <property type="match status" value="1"/>
</dbReference>
<sequence>MEIWVLGAMGRTGRGITAELAARGLPAVLVGRDRERLAATGAKFVVADGVEAIAAEIRRQRPAVVVNTIGGYAATAGTIARACLPGGHYVDLAADLVAVPRLLDLHEEALAGGSTFVTGAGFGVLATEAVVAKLCEGRPTPSAVRVDAVASVAIEAGALGVALAASIVDALTTGAREYRGGRLVPSRLGANAQTLTFPDGETAKSASGPSGELVAAQRASGAPSVTATSGLVPSSPVVRAVLPLLGRVLSIPALRRFAIRRLAGVQAKAAPRPRTHSWGHAIVTWPDGTTREGWLRAGEGMDFTTAVVAEVAARLARGEGKPGAHTPASALGAEVAEAAGGTFVL</sequence>
<organism evidence="1 2">
    <name type="scientific">Amycolatopsis lexingtonensis</name>
    <dbReference type="NCBI Taxonomy" id="218822"/>
    <lineage>
        <taxon>Bacteria</taxon>
        <taxon>Bacillati</taxon>
        <taxon>Actinomycetota</taxon>
        <taxon>Actinomycetes</taxon>
        <taxon>Pseudonocardiales</taxon>
        <taxon>Pseudonocardiaceae</taxon>
        <taxon>Amycolatopsis</taxon>
    </lineage>
</organism>
<dbReference type="Gene3D" id="3.40.50.720">
    <property type="entry name" value="NAD(P)-binding Rossmann-like Domain"/>
    <property type="match status" value="1"/>
</dbReference>
<accession>A0ABR9I9G5</accession>
<name>A0ABR9I9G5_9PSEU</name>
<proteinExistence type="predicted"/>
<gene>
    <name evidence="1" type="ORF">H4696_006927</name>
</gene>